<dbReference type="Proteomes" id="UP001221757">
    <property type="component" value="Unassembled WGS sequence"/>
</dbReference>
<name>A0AAD7D1J7_MYCRO</name>
<reference evidence="3" key="1">
    <citation type="submission" date="2023-03" db="EMBL/GenBank/DDBJ databases">
        <title>Massive genome expansion in bonnet fungi (Mycena s.s.) driven by repeated elements and novel gene families across ecological guilds.</title>
        <authorList>
            <consortium name="Lawrence Berkeley National Laboratory"/>
            <person name="Harder C.B."/>
            <person name="Miyauchi S."/>
            <person name="Viragh M."/>
            <person name="Kuo A."/>
            <person name="Thoen E."/>
            <person name="Andreopoulos B."/>
            <person name="Lu D."/>
            <person name="Skrede I."/>
            <person name="Drula E."/>
            <person name="Henrissat B."/>
            <person name="Morin E."/>
            <person name="Kohler A."/>
            <person name="Barry K."/>
            <person name="LaButti K."/>
            <person name="Morin E."/>
            <person name="Salamov A."/>
            <person name="Lipzen A."/>
            <person name="Mereny Z."/>
            <person name="Hegedus B."/>
            <person name="Baldrian P."/>
            <person name="Stursova M."/>
            <person name="Weitz H."/>
            <person name="Taylor A."/>
            <person name="Grigoriev I.V."/>
            <person name="Nagy L.G."/>
            <person name="Martin F."/>
            <person name="Kauserud H."/>
        </authorList>
    </citation>
    <scope>NUCLEOTIDE SEQUENCE</scope>
    <source>
        <strain evidence="3">CBHHK067</strain>
    </source>
</reference>
<accession>A0AAD7D1J7</accession>
<keyword evidence="2" id="KW-1133">Transmembrane helix</keyword>
<evidence type="ECO:0000313" key="3">
    <source>
        <dbReference type="EMBL" id="KAJ7673583.1"/>
    </source>
</evidence>
<keyword evidence="2" id="KW-0472">Membrane</keyword>
<keyword evidence="2" id="KW-0812">Transmembrane</keyword>
<feature type="region of interest" description="Disordered" evidence="1">
    <location>
        <begin position="74"/>
        <end position="99"/>
    </location>
</feature>
<evidence type="ECO:0000313" key="4">
    <source>
        <dbReference type="Proteomes" id="UP001221757"/>
    </source>
</evidence>
<gene>
    <name evidence="3" type="ORF">B0H17DRAFT_1208281</name>
</gene>
<feature type="compositionally biased region" description="Polar residues" evidence="1">
    <location>
        <begin position="74"/>
        <end position="88"/>
    </location>
</feature>
<dbReference type="AlphaFoldDB" id="A0AAD7D1J7"/>
<organism evidence="3 4">
    <name type="scientific">Mycena rosella</name>
    <name type="common">Pink bonnet</name>
    <name type="synonym">Agaricus rosellus</name>
    <dbReference type="NCBI Taxonomy" id="1033263"/>
    <lineage>
        <taxon>Eukaryota</taxon>
        <taxon>Fungi</taxon>
        <taxon>Dikarya</taxon>
        <taxon>Basidiomycota</taxon>
        <taxon>Agaricomycotina</taxon>
        <taxon>Agaricomycetes</taxon>
        <taxon>Agaricomycetidae</taxon>
        <taxon>Agaricales</taxon>
        <taxon>Marasmiineae</taxon>
        <taxon>Mycenaceae</taxon>
        <taxon>Mycena</taxon>
    </lineage>
</organism>
<protein>
    <submittedName>
        <fullName evidence="3">Uncharacterized protein</fullName>
    </submittedName>
</protein>
<keyword evidence="4" id="KW-1185">Reference proteome</keyword>
<feature type="compositionally biased region" description="Basic and acidic residues" evidence="1">
    <location>
        <begin position="90"/>
        <end position="99"/>
    </location>
</feature>
<feature type="transmembrane region" description="Helical" evidence="2">
    <location>
        <begin position="164"/>
        <end position="187"/>
    </location>
</feature>
<comment type="caution">
    <text evidence="3">The sequence shown here is derived from an EMBL/GenBank/DDBJ whole genome shotgun (WGS) entry which is preliminary data.</text>
</comment>
<proteinExistence type="predicted"/>
<evidence type="ECO:0000256" key="1">
    <source>
        <dbReference type="SAM" id="MobiDB-lite"/>
    </source>
</evidence>
<dbReference type="EMBL" id="JARKIE010000160">
    <property type="protein sequence ID" value="KAJ7673583.1"/>
    <property type="molecule type" value="Genomic_DNA"/>
</dbReference>
<evidence type="ECO:0000256" key="2">
    <source>
        <dbReference type="SAM" id="Phobius"/>
    </source>
</evidence>
<sequence length="347" mass="37856">MSLPCRAFVSPHEDAAPLASLDPRSQATKASEQVSFHPHTRCYTAHAFMAFNASASSTNPSTFPISPILSRQRSSTFKPLVSPATSAYDSPDHRGLHDGPDNHCEHQFHRHNGDDNHAVLLRILSLECPERERYHVSRNPVRLSPPRTPRTAAPRRFLHKKAAMAGMFAISALAGAIPLVCVVTRFIRRRRACRNDRMMTDAAYVPTSLRALIDEDDAALHSLDLSCASHAYARARSPPQQAHGYAYDHDYAPTDYATDPAHEHACAGYAASTRTRAPWALQRTARVPQPRHARAVAVTVRARAYSEALRARVAVRVFAGDSGAGAVAAAGLSVERYEWGGAAAESA</sequence>